<keyword evidence="1" id="KW-0802">TPR repeat</keyword>
<organism evidence="2 3">
    <name type="scientific">Chilo suppressalis</name>
    <name type="common">Asiatic rice borer moth</name>
    <dbReference type="NCBI Taxonomy" id="168631"/>
    <lineage>
        <taxon>Eukaryota</taxon>
        <taxon>Metazoa</taxon>
        <taxon>Ecdysozoa</taxon>
        <taxon>Arthropoda</taxon>
        <taxon>Hexapoda</taxon>
        <taxon>Insecta</taxon>
        <taxon>Pterygota</taxon>
        <taxon>Neoptera</taxon>
        <taxon>Endopterygota</taxon>
        <taxon>Lepidoptera</taxon>
        <taxon>Glossata</taxon>
        <taxon>Ditrysia</taxon>
        <taxon>Pyraloidea</taxon>
        <taxon>Crambidae</taxon>
        <taxon>Crambinae</taxon>
        <taxon>Chilo</taxon>
    </lineage>
</organism>
<evidence type="ECO:0000256" key="1">
    <source>
        <dbReference type="PROSITE-ProRule" id="PRU00339"/>
    </source>
</evidence>
<dbReference type="Proteomes" id="UP001153292">
    <property type="component" value="Chromosome 20"/>
</dbReference>
<gene>
    <name evidence="2" type="ORF">CHILSU_LOCUS5624</name>
</gene>
<evidence type="ECO:0000313" key="3">
    <source>
        <dbReference type="Proteomes" id="UP001153292"/>
    </source>
</evidence>
<sequence>MQMQMEEKQLYGALTVYRERGAYLRRLEQFEKAKASYDEAFKSTPDDVRTLTGRSQVCADAVQPVQAYADAEVALKLAPGNMIARNMQARAMYTMSDFERSVVMNFRGLRVRRQPPYFMEGINQGVETIQDCIGVNAGNVMLDFLPIIKQNEELSRNIDEHEPQKPLHKCRIPQPERKRKLTQMEARKHLTLSRVLAMKYLGPMAYDKFFLQELTEDRRIMSANSGGSLELRAIVKEALRSLTERQEMLRSQRPYYTIKLAEKADSKYQNKYKEAVLIKEREIGARTAERLLRQIERSMRQNRVMDLIAQAERMQLFLDMKTPRTLPDKEYYIDRLYRAVGEGYLSQHRLSYTLSERGNRRRIAFLMGLPVGRPTSFDSVMATYPYKFIDIKQATEKVAATLEMCENSTMKCWLMYELARLLCTQKNYALAKFYAKRCQKEAQDLGNVVWWLNGCFVLMSGDMQQGNANEVRIQVEEAYEWSKKLQDPERVQAFLCKCSEMAQETVTADERKAIVQRERQIVAVMDEAQSVETSVLFKRMSTVPTGRRFSVLPRKAEAAETLSERRRRKQRGLTVIPGKERALPPPPKSNTLGFQVFDI</sequence>
<dbReference type="InterPro" id="IPR019734">
    <property type="entry name" value="TPR_rpt"/>
</dbReference>
<feature type="repeat" description="TPR" evidence="1">
    <location>
        <begin position="14"/>
        <end position="47"/>
    </location>
</feature>
<accession>A0ABN8B0N1</accession>
<keyword evidence="3" id="KW-1185">Reference proteome</keyword>
<proteinExistence type="predicted"/>
<dbReference type="PROSITE" id="PS50005">
    <property type="entry name" value="TPR"/>
    <property type="match status" value="1"/>
</dbReference>
<evidence type="ECO:0000313" key="2">
    <source>
        <dbReference type="EMBL" id="CAH0402381.1"/>
    </source>
</evidence>
<dbReference type="PANTHER" id="PTHR21391:SF0">
    <property type="entry name" value="AT04489P-RELATED"/>
    <property type="match status" value="1"/>
</dbReference>
<dbReference type="SUPFAM" id="SSF48452">
    <property type="entry name" value="TPR-like"/>
    <property type="match status" value="1"/>
</dbReference>
<name>A0ABN8B0N1_CHISP</name>
<dbReference type="EMBL" id="OU963913">
    <property type="protein sequence ID" value="CAH0402381.1"/>
    <property type="molecule type" value="Genomic_DNA"/>
</dbReference>
<dbReference type="PANTHER" id="PTHR21391">
    <property type="entry name" value="AT04489P-RELATED"/>
    <property type="match status" value="1"/>
</dbReference>
<evidence type="ECO:0008006" key="4">
    <source>
        <dbReference type="Google" id="ProtNLM"/>
    </source>
</evidence>
<reference evidence="2" key="1">
    <citation type="submission" date="2021-12" db="EMBL/GenBank/DDBJ databases">
        <authorList>
            <person name="King R."/>
        </authorList>
    </citation>
    <scope>NUCLEOTIDE SEQUENCE</scope>
</reference>
<dbReference type="InterPro" id="IPR011990">
    <property type="entry name" value="TPR-like_helical_dom_sf"/>
</dbReference>
<protein>
    <recommendedName>
        <fullName evidence="4">Tetratricopeptide repeat protein 25</fullName>
    </recommendedName>
</protein>
<dbReference type="Gene3D" id="1.25.40.10">
    <property type="entry name" value="Tetratricopeptide repeat domain"/>
    <property type="match status" value="1"/>
</dbReference>